<dbReference type="EMBL" id="CP024923">
    <property type="protein sequence ID" value="ATY32865.1"/>
    <property type="molecule type" value="Genomic_DNA"/>
</dbReference>
<dbReference type="AlphaFoldDB" id="A0A2K8MG58"/>
<gene>
    <name evidence="3" type="ORF">CVN68_13530</name>
</gene>
<feature type="domain" description="DUF2059" evidence="2">
    <location>
        <begin position="138"/>
        <end position="180"/>
    </location>
</feature>
<reference evidence="3 4" key="1">
    <citation type="submission" date="2017-11" db="EMBL/GenBank/DDBJ databases">
        <title>Complete genome sequence of Sphingomonas sp. Strain Cra20, a psychrotolerant potential plant growth promoting rhizobacteria.</title>
        <authorList>
            <person name="Luo Y."/>
        </authorList>
    </citation>
    <scope>NUCLEOTIDE SEQUENCE [LARGE SCALE GENOMIC DNA]</scope>
    <source>
        <strain evidence="3 4">Cra20</strain>
    </source>
</reference>
<keyword evidence="1" id="KW-0732">Signal</keyword>
<feature type="signal peptide" evidence="1">
    <location>
        <begin position="1"/>
        <end position="49"/>
    </location>
</feature>
<feature type="chain" id="PRO_5014629331" description="DUF2059 domain-containing protein" evidence="1">
    <location>
        <begin position="50"/>
        <end position="218"/>
    </location>
</feature>
<keyword evidence="4" id="KW-1185">Reference proteome</keyword>
<evidence type="ECO:0000313" key="3">
    <source>
        <dbReference type="EMBL" id="ATY32865.1"/>
    </source>
</evidence>
<accession>A0A2K8MG58</accession>
<name>A0A2K8MG58_9SPHN</name>
<dbReference type="Pfam" id="PF09832">
    <property type="entry name" value="DUF2059"/>
    <property type="match status" value="1"/>
</dbReference>
<evidence type="ECO:0000259" key="2">
    <source>
        <dbReference type="Pfam" id="PF09832"/>
    </source>
</evidence>
<dbReference type="InterPro" id="IPR018637">
    <property type="entry name" value="DUF2059"/>
</dbReference>
<dbReference type="Proteomes" id="UP000229081">
    <property type="component" value="Chromosome"/>
</dbReference>
<evidence type="ECO:0000313" key="4">
    <source>
        <dbReference type="Proteomes" id="UP000229081"/>
    </source>
</evidence>
<protein>
    <recommendedName>
        <fullName evidence="2">DUF2059 domain-containing protein</fullName>
    </recommendedName>
</protein>
<evidence type="ECO:0000256" key="1">
    <source>
        <dbReference type="SAM" id="SignalP"/>
    </source>
</evidence>
<proteinExistence type="predicted"/>
<dbReference type="KEGG" id="sphc:CVN68_13530"/>
<sequence length="218" mass="23650">MAAISSHCAGTSNAPVDQRQDLRNTMLRSLAIAAALAACFSNGSAQAQAAPSAVAAPEPARLAAATALMERVMPADRRDAMVEQMVRPMMQNVRDTMFNGPLFADAKTENPKLVATFEGFMKDEFERSIAALKTSMPAMFDAMARAYARRFTLDQLQALDTFFQTPAGRAYVELAPTIMTDPDLMAVQRSMMTETIAGMQQRMVALTDKLAAEAKKSD</sequence>
<organism evidence="3 4">
    <name type="scientific">Sphingomonas psychrotolerans</name>
    <dbReference type="NCBI Taxonomy" id="1327635"/>
    <lineage>
        <taxon>Bacteria</taxon>
        <taxon>Pseudomonadati</taxon>
        <taxon>Pseudomonadota</taxon>
        <taxon>Alphaproteobacteria</taxon>
        <taxon>Sphingomonadales</taxon>
        <taxon>Sphingomonadaceae</taxon>
        <taxon>Sphingomonas</taxon>
    </lineage>
</organism>